<sequence>IVSSISGDSDYQTWVDGIWSGVTPISSKVDDEIAALELPAGGAMPDSRIFSLPQDIDHEGQDEIYGFVPISIITWLKEEVGRDLADDLRSAQNYIMKAIMSDDFRGGYAIFTEIILSEDPNTENDPLGYIRLEVRVYYQVKEAS</sequence>
<name>X1IJ59_9ZZZZ</name>
<dbReference type="EMBL" id="BARU01033326">
    <property type="protein sequence ID" value="GAH66154.1"/>
    <property type="molecule type" value="Genomic_DNA"/>
</dbReference>
<dbReference type="AlphaFoldDB" id="X1IJ59"/>
<feature type="non-terminal residue" evidence="1">
    <location>
        <position position="1"/>
    </location>
</feature>
<organism evidence="1">
    <name type="scientific">marine sediment metagenome</name>
    <dbReference type="NCBI Taxonomy" id="412755"/>
    <lineage>
        <taxon>unclassified sequences</taxon>
        <taxon>metagenomes</taxon>
        <taxon>ecological metagenomes</taxon>
    </lineage>
</organism>
<gene>
    <name evidence="1" type="ORF">S03H2_52464</name>
</gene>
<comment type="caution">
    <text evidence="1">The sequence shown here is derived from an EMBL/GenBank/DDBJ whole genome shotgun (WGS) entry which is preliminary data.</text>
</comment>
<accession>X1IJ59</accession>
<evidence type="ECO:0000313" key="1">
    <source>
        <dbReference type="EMBL" id="GAH66154.1"/>
    </source>
</evidence>
<protein>
    <submittedName>
        <fullName evidence="1">Uncharacterized protein</fullName>
    </submittedName>
</protein>
<proteinExistence type="predicted"/>
<reference evidence="1" key="1">
    <citation type="journal article" date="2014" name="Front. Microbiol.">
        <title>High frequency of phylogenetically diverse reductive dehalogenase-homologous genes in deep subseafloor sedimentary metagenomes.</title>
        <authorList>
            <person name="Kawai M."/>
            <person name="Futagami T."/>
            <person name="Toyoda A."/>
            <person name="Takaki Y."/>
            <person name="Nishi S."/>
            <person name="Hori S."/>
            <person name="Arai W."/>
            <person name="Tsubouchi T."/>
            <person name="Morono Y."/>
            <person name="Uchiyama I."/>
            <person name="Ito T."/>
            <person name="Fujiyama A."/>
            <person name="Inagaki F."/>
            <person name="Takami H."/>
        </authorList>
    </citation>
    <scope>NUCLEOTIDE SEQUENCE</scope>
    <source>
        <strain evidence="1">Expedition CK06-06</strain>
    </source>
</reference>